<dbReference type="EMBL" id="CAACVI010000045">
    <property type="protein sequence ID" value="VEN74988.1"/>
    <property type="molecule type" value="Genomic_DNA"/>
</dbReference>
<proteinExistence type="inferred from homology"/>
<dbReference type="PANTHER" id="PTHR35024:SF4">
    <property type="entry name" value="POLYMER-FORMING CYTOSKELETAL PROTEIN"/>
    <property type="match status" value="1"/>
</dbReference>
<accession>A0A484HN53</accession>
<protein>
    <recommendedName>
        <fullName evidence="3">Cell shape determination protein CcmA</fullName>
    </recommendedName>
</protein>
<evidence type="ECO:0000256" key="1">
    <source>
        <dbReference type="ARBA" id="ARBA00044755"/>
    </source>
</evidence>
<dbReference type="PANTHER" id="PTHR35024">
    <property type="entry name" value="HYPOTHETICAL CYTOSOLIC PROTEIN"/>
    <property type="match status" value="1"/>
</dbReference>
<gene>
    <name evidence="2" type="ORF">EPICR_50269</name>
</gene>
<dbReference type="Pfam" id="PF04519">
    <property type="entry name" value="Bactofilin"/>
    <property type="match status" value="1"/>
</dbReference>
<organism evidence="2">
    <name type="scientific">uncultured Desulfobacteraceae bacterium</name>
    <dbReference type="NCBI Taxonomy" id="218296"/>
    <lineage>
        <taxon>Bacteria</taxon>
        <taxon>Pseudomonadati</taxon>
        <taxon>Thermodesulfobacteriota</taxon>
        <taxon>Desulfobacteria</taxon>
        <taxon>Desulfobacterales</taxon>
        <taxon>Desulfobacteraceae</taxon>
        <taxon>environmental samples</taxon>
    </lineage>
</organism>
<evidence type="ECO:0000313" key="2">
    <source>
        <dbReference type="EMBL" id="VEN74988.1"/>
    </source>
</evidence>
<comment type="similarity">
    <text evidence="1">Belongs to the bactofilin family.</text>
</comment>
<reference evidence="2" key="1">
    <citation type="submission" date="2019-01" db="EMBL/GenBank/DDBJ databases">
        <authorList>
            <consortium name="Genoscope - CEA"/>
            <person name="William W."/>
        </authorList>
    </citation>
    <scope>NUCLEOTIDE SEQUENCE</scope>
    <source>
        <strain evidence="2">CR-1</strain>
    </source>
</reference>
<evidence type="ECO:0008006" key="3">
    <source>
        <dbReference type="Google" id="ProtNLM"/>
    </source>
</evidence>
<name>A0A484HN53_9BACT</name>
<dbReference type="InterPro" id="IPR007607">
    <property type="entry name" value="BacA/B"/>
</dbReference>
<dbReference type="AlphaFoldDB" id="A0A484HN53"/>
<sequence>MGDKPENISIIDKGVTVDGMLSTRGKLIIKGTVKGRLEGTEVVIAAEGAVYAETRAADITVGGVFEGELSVSDELKILPNGSCSGKIVCKDLVVEAGGKLNGEVTYKTSGNMTAGENFSGQVKT</sequence>